<proteinExistence type="predicted"/>
<dbReference type="PANTHER" id="PTHR45757:SF17">
    <property type="entry name" value="MAJOR FACILITATOR SUPERFAMILY (MFS) PROFILE DOMAIN-CONTAINING PROTEIN"/>
    <property type="match status" value="1"/>
</dbReference>
<reference evidence="2" key="2">
    <citation type="submission" date="2022-06" db="UniProtKB">
        <authorList>
            <consortium name="EnsemblMetazoa"/>
        </authorList>
    </citation>
    <scope>IDENTIFICATION</scope>
    <source>
        <strain evidence="2">DF5081</strain>
    </source>
</reference>
<keyword evidence="3" id="KW-1185">Reference proteome</keyword>
<dbReference type="AlphaFoldDB" id="A0A8R1DMX5"/>
<dbReference type="GO" id="GO:0016020">
    <property type="term" value="C:membrane"/>
    <property type="evidence" value="ECO:0007669"/>
    <property type="project" value="TreeGrafter"/>
</dbReference>
<organism evidence="2 3">
    <name type="scientific">Caenorhabditis japonica</name>
    <dbReference type="NCBI Taxonomy" id="281687"/>
    <lineage>
        <taxon>Eukaryota</taxon>
        <taxon>Metazoa</taxon>
        <taxon>Ecdysozoa</taxon>
        <taxon>Nematoda</taxon>
        <taxon>Chromadorea</taxon>
        <taxon>Rhabditida</taxon>
        <taxon>Rhabditina</taxon>
        <taxon>Rhabditomorpha</taxon>
        <taxon>Rhabditoidea</taxon>
        <taxon>Rhabditidae</taxon>
        <taxon>Peloderinae</taxon>
        <taxon>Caenorhabditis</taxon>
    </lineage>
</organism>
<dbReference type="Proteomes" id="UP000005237">
    <property type="component" value="Unassembled WGS sequence"/>
</dbReference>
<feature type="transmembrane region" description="Helical" evidence="1">
    <location>
        <begin position="61"/>
        <end position="80"/>
    </location>
</feature>
<dbReference type="PANTHER" id="PTHR45757">
    <property type="entry name" value="PROTEIN CBG23364-RELATED"/>
    <property type="match status" value="1"/>
</dbReference>
<evidence type="ECO:0000313" key="3">
    <source>
        <dbReference type="Proteomes" id="UP000005237"/>
    </source>
</evidence>
<keyword evidence="1" id="KW-0472">Membrane</keyword>
<sequence>MCCIGVNSGGFYKSAVFHSRQYSHVVLTAIQWVKCLALFAAPALVAMFVSDESNRLQWIWVYLLLGVAMIIINFVSFFVLTDEPAKWTNI</sequence>
<dbReference type="EnsemblMetazoa" id="CJA05962.1">
    <property type="protein sequence ID" value="CJA05962.1"/>
    <property type="gene ID" value="WBGene00125166"/>
</dbReference>
<keyword evidence="1" id="KW-1133">Transmembrane helix</keyword>
<keyword evidence="1" id="KW-0812">Transmembrane</keyword>
<dbReference type="SUPFAM" id="SSF103473">
    <property type="entry name" value="MFS general substrate transporter"/>
    <property type="match status" value="1"/>
</dbReference>
<reference evidence="3" key="1">
    <citation type="submission" date="2010-08" db="EMBL/GenBank/DDBJ databases">
        <authorList>
            <consortium name="Caenorhabditis japonica Sequencing Consortium"/>
            <person name="Wilson R.K."/>
        </authorList>
    </citation>
    <scope>NUCLEOTIDE SEQUENCE [LARGE SCALE GENOMIC DNA]</scope>
    <source>
        <strain evidence="3">DF5081</strain>
    </source>
</reference>
<feature type="transmembrane region" description="Helical" evidence="1">
    <location>
        <begin position="29"/>
        <end position="49"/>
    </location>
</feature>
<accession>A0A8R1DMX5</accession>
<dbReference type="InterPro" id="IPR036259">
    <property type="entry name" value="MFS_trans_sf"/>
</dbReference>
<evidence type="ECO:0000313" key="2">
    <source>
        <dbReference type="EnsemblMetazoa" id="CJA05962.1"/>
    </source>
</evidence>
<protein>
    <submittedName>
        <fullName evidence="2">Uncharacterized protein</fullName>
    </submittedName>
</protein>
<name>A0A8R1DMX5_CAEJA</name>
<evidence type="ECO:0000256" key="1">
    <source>
        <dbReference type="SAM" id="Phobius"/>
    </source>
</evidence>